<proteinExistence type="predicted"/>
<dbReference type="PANTHER" id="PTHR37813:SF1">
    <property type="entry name" value="FELS-2 PROPHAGE PROTEIN"/>
    <property type="match status" value="1"/>
</dbReference>
<sequence>MQVDASGTIITVLEKIRALSKDKQASILSEIFGTESVGAIAPLLTNLDGVKQRLDLVGNRSKYAGSMTAEFASRISTAKGMAEVAKNSFAAVSLTLGQSLLPVVKTGALRLGAIALRMQAFATRHPELTKNVLIATGVLAGLFFMFAAGGIAIAAIMGPIAILNAGLIALGVAGGIAALPLLPIVGAIAALAGAVALVVAAFNHWDSITAAWFTFWGTLRAGFVAAGNYIAAWGPAVGRFLMDGLLTMLSPGRLVGRVKALGMAAINAFKSVLGIHSPSRVFAGLGGYMMEGLAGGIAQGERQPLRRVGTVARRLTSAMAIGTIAPTMAMADAPSPGATGRGSSAPGVSAVPSRSYTIQIYQQPGQDAEALARAVADEIDRRERESDARGRSAFADTPDYETL</sequence>
<feature type="transmembrane region" description="Helical" evidence="3">
    <location>
        <begin position="211"/>
        <end position="232"/>
    </location>
</feature>
<dbReference type="PANTHER" id="PTHR37813">
    <property type="entry name" value="FELS-2 PROPHAGE PROTEIN"/>
    <property type="match status" value="1"/>
</dbReference>
<feature type="region of interest" description="Disordered" evidence="2">
    <location>
        <begin position="380"/>
        <end position="403"/>
    </location>
</feature>
<feature type="transmembrane region" description="Helical" evidence="3">
    <location>
        <begin position="132"/>
        <end position="154"/>
    </location>
</feature>
<evidence type="ECO:0000256" key="3">
    <source>
        <dbReference type="SAM" id="Phobius"/>
    </source>
</evidence>
<evidence type="ECO:0000313" key="4">
    <source>
        <dbReference type="EMBL" id="VVT24275.1"/>
    </source>
</evidence>
<keyword evidence="3" id="KW-0472">Membrane</keyword>
<dbReference type="NCBIfam" id="TIGR01760">
    <property type="entry name" value="tape_meas_TP901"/>
    <property type="match status" value="1"/>
</dbReference>
<feature type="transmembrane region" description="Helical" evidence="3">
    <location>
        <begin position="184"/>
        <end position="205"/>
    </location>
</feature>
<keyword evidence="3" id="KW-1133">Transmembrane helix</keyword>
<keyword evidence="1" id="KW-1188">Viral release from host cell</keyword>
<evidence type="ECO:0000256" key="2">
    <source>
        <dbReference type="SAM" id="MobiDB-lite"/>
    </source>
</evidence>
<evidence type="ECO:0000256" key="1">
    <source>
        <dbReference type="ARBA" id="ARBA00022612"/>
    </source>
</evidence>
<dbReference type="EMBL" id="CABVLI010000043">
    <property type="protein sequence ID" value="VVT24275.1"/>
    <property type="molecule type" value="Genomic_DNA"/>
</dbReference>
<evidence type="ECO:0008006" key="6">
    <source>
        <dbReference type="Google" id="ProtNLM"/>
    </source>
</evidence>
<gene>
    <name evidence="4" type="ORF">SPHINGO391_480081</name>
</gene>
<feature type="transmembrane region" description="Helical" evidence="3">
    <location>
        <begin position="160"/>
        <end position="179"/>
    </location>
</feature>
<protein>
    <recommendedName>
        <fullName evidence="6">Phage tail tape measure protein</fullName>
    </recommendedName>
</protein>
<feature type="compositionally biased region" description="Basic and acidic residues" evidence="2">
    <location>
        <begin position="380"/>
        <end position="390"/>
    </location>
</feature>
<evidence type="ECO:0000313" key="5">
    <source>
        <dbReference type="Proteomes" id="UP000326857"/>
    </source>
</evidence>
<name>A0A5E7ZZZ3_9SPHN</name>
<dbReference type="RefSeq" id="WP_151991523.1">
    <property type="nucleotide sequence ID" value="NZ_LR701528.1"/>
</dbReference>
<organism evidence="4 5">
    <name type="scientific">Sphingomonas aurantiaca</name>
    <dbReference type="NCBI Taxonomy" id="185949"/>
    <lineage>
        <taxon>Bacteria</taxon>
        <taxon>Pseudomonadati</taxon>
        <taxon>Pseudomonadota</taxon>
        <taxon>Alphaproteobacteria</taxon>
        <taxon>Sphingomonadales</taxon>
        <taxon>Sphingomonadaceae</taxon>
        <taxon>Sphingomonas</taxon>
    </lineage>
</organism>
<dbReference type="InterPro" id="IPR010090">
    <property type="entry name" value="Phage_tape_meas"/>
</dbReference>
<dbReference type="Proteomes" id="UP000326857">
    <property type="component" value="Unassembled WGS sequence"/>
</dbReference>
<keyword evidence="3" id="KW-0812">Transmembrane</keyword>
<dbReference type="AlphaFoldDB" id="A0A5E7ZZZ3"/>
<reference evidence="4 5" key="1">
    <citation type="submission" date="2019-09" db="EMBL/GenBank/DDBJ databases">
        <authorList>
            <person name="Dittami M. S."/>
        </authorList>
    </citation>
    <scope>NUCLEOTIDE SEQUENCE [LARGE SCALE GENOMIC DNA]</scope>
    <source>
        <strain evidence="4">SPHINGO391</strain>
    </source>
</reference>
<accession>A0A5E7ZZZ3</accession>